<proteinExistence type="predicted"/>
<name>A0A543PDT8_9ACTN</name>
<evidence type="ECO:0000256" key="1">
    <source>
        <dbReference type="SAM" id="Phobius"/>
    </source>
</evidence>
<comment type="caution">
    <text evidence="2">The sequence shown here is derived from an EMBL/GenBank/DDBJ whole genome shotgun (WGS) entry which is preliminary data.</text>
</comment>
<keyword evidence="1" id="KW-1133">Transmembrane helix</keyword>
<feature type="transmembrane region" description="Helical" evidence="1">
    <location>
        <begin position="107"/>
        <end position="127"/>
    </location>
</feature>
<dbReference type="Proteomes" id="UP000319865">
    <property type="component" value="Unassembled WGS sequence"/>
</dbReference>
<organism evidence="2 3">
    <name type="scientific">Blastococcus colisei</name>
    <dbReference type="NCBI Taxonomy" id="1564162"/>
    <lineage>
        <taxon>Bacteria</taxon>
        <taxon>Bacillati</taxon>
        <taxon>Actinomycetota</taxon>
        <taxon>Actinomycetes</taxon>
        <taxon>Geodermatophilales</taxon>
        <taxon>Geodermatophilaceae</taxon>
        <taxon>Blastococcus</taxon>
    </lineage>
</organism>
<feature type="transmembrane region" description="Helical" evidence="1">
    <location>
        <begin position="33"/>
        <end position="53"/>
    </location>
</feature>
<dbReference type="InterPro" id="IPR046291">
    <property type="entry name" value="DUF6328"/>
</dbReference>
<dbReference type="Pfam" id="PF19853">
    <property type="entry name" value="DUF6328"/>
    <property type="match status" value="1"/>
</dbReference>
<accession>A0A543PDT8</accession>
<sequence length="173" mass="19092">MSQADGRPAGSAGNGETRQERVNRELIELLNELRVALPGVQFLLAFLLIVPFQPTVESITDFQRAVYFVALGAAAVATAMLIAPAAQHRVLFRQRDKEKLLHRSNRSAFVGLLVLAVAITAAVLLVVDVLYSRALAWATAGVLAALLVWWWLAVPYWQRAHNPQDPLDDRAEE</sequence>
<keyword evidence="3" id="KW-1185">Reference proteome</keyword>
<keyword evidence="1" id="KW-0472">Membrane</keyword>
<gene>
    <name evidence="2" type="ORF">FHU33_1615</name>
</gene>
<reference evidence="2 3" key="1">
    <citation type="submission" date="2019-06" db="EMBL/GenBank/DDBJ databases">
        <title>Sequencing the genomes of 1000 actinobacteria strains.</title>
        <authorList>
            <person name="Klenk H.-P."/>
        </authorList>
    </citation>
    <scope>NUCLEOTIDE SEQUENCE [LARGE SCALE GENOMIC DNA]</scope>
    <source>
        <strain evidence="2 3">DSM 46837</strain>
    </source>
</reference>
<evidence type="ECO:0000313" key="3">
    <source>
        <dbReference type="Proteomes" id="UP000319865"/>
    </source>
</evidence>
<feature type="transmembrane region" description="Helical" evidence="1">
    <location>
        <begin position="65"/>
        <end position="86"/>
    </location>
</feature>
<feature type="transmembrane region" description="Helical" evidence="1">
    <location>
        <begin position="133"/>
        <end position="152"/>
    </location>
</feature>
<dbReference type="EMBL" id="VFQE01000001">
    <property type="protein sequence ID" value="TQN42220.1"/>
    <property type="molecule type" value="Genomic_DNA"/>
</dbReference>
<keyword evidence="1" id="KW-0812">Transmembrane</keyword>
<dbReference type="AlphaFoldDB" id="A0A543PDT8"/>
<dbReference type="RefSeq" id="WP_142024864.1">
    <property type="nucleotide sequence ID" value="NZ_VFQE01000001.1"/>
</dbReference>
<evidence type="ECO:0000313" key="2">
    <source>
        <dbReference type="EMBL" id="TQN42220.1"/>
    </source>
</evidence>
<protein>
    <submittedName>
        <fullName evidence="2">Uncharacterized protein</fullName>
    </submittedName>
</protein>